<dbReference type="SUPFAM" id="SSF141523">
    <property type="entry name" value="L,D-transpeptidase catalytic domain-like"/>
    <property type="match status" value="1"/>
</dbReference>
<evidence type="ECO:0000256" key="7">
    <source>
        <dbReference type="ARBA" id="ARBA00022984"/>
    </source>
</evidence>
<protein>
    <submittedName>
        <fullName evidence="11">L,D-transpeptidase</fullName>
    </submittedName>
</protein>
<evidence type="ECO:0000256" key="3">
    <source>
        <dbReference type="ARBA" id="ARBA00022676"/>
    </source>
</evidence>
<keyword evidence="7 9" id="KW-0573">Peptidoglycan synthesis</keyword>
<dbReference type="Proteomes" id="UP000749010">
    <property type="component" value="Unassembled WGS sequence"/>
</dbReference>
<proteinExistence type="inferred from homology"/>
<dbReference type="EMBL" id="SPMY01000029">
    <property type="protein sequence ID" value="NMQ28224.1"/>
    <property type="molecule type" value="Genomic_DNA"/>
</dbReference>
<evidence type="ECO:0000256" key="1">
    <source>
        <dbReference type="ARBA" id="ARBA00004752"/>
    </source>
</evidence>
<keyword evidence="8 9" id="KW-0961">Cell wall biogenesis/degradation</keyword>
<evidence type="ECO:0000313" key="12">
    <source>
        <dbReference type="Proteomes" id="UP000749010"/>
    </source>
</evidence>
<keyword evidence="12" id="KW-1185">Reference proteome</keyword>
<keyword evidence="6 9" id="KW-0133">Cell shape</keyword>
<keyword evidence="3" id="KW-0328">Glycosyltransferase</keyword>
<dbReference type="InterPro" id="IPR050979">
    <property type="entry name" value="LD-transpeptidase"/>
</dbReference>
<evidence type="ECO:0000256" key="4">
    <source>
        <dbReference type="ARBA" id="ARBA00022679"/>
    </source>
</evidence>
<evidence type="ECO:0000256" key="2">
    <source>
        <dbReference type="ARBA" id="ARBA00005992"/>
    </source>
</evidence>
<comment type="caution">
    <text evidence="11">The sequence shown here is derived from an EMBL/GenBank/DDBJ whole genome shotgun (WGS) entry which is preliminary data.</text>
</comment>
<sequence length="160" mass="17804">MRIDISIKEQTLRLVDAAGHVLHSYSVSTAANGAGEVTGSYCTPRGKHLVRAKIGAGLAANTILVGRRPNGEIYCRELAERFPTRDWILTRILWLSGCEPGRNRLGQVDTMRRYIYIHGSPDTTPMGRPGSHGCIRMRNADIVELFERVLPYTPVEISED</sequence>
<keyword evidence="4" id="KW-0808">Transferase</keyword>
<evidence type="ECO:0000256" key="6">
    <source>
        <dbReference type="ARBA" id="ARBA00022960"/>
    </source>
</evidence>
<name>A0ABX1TYT5_9PROT</name>
<dbReference type="PANTHER" id="PTHR30582">
    <property type="entry name" value="L,D-TRANSPEPTIDASE"/>
    <property type="match status" value="1"/>
</dbReference>
<evidence type="ECO:0000256" key="9">
    <source>
        <dbReference type="PROSITE-ProRule" id="PRU01373"/>
    </source>
</evidence>
<evidence type="ECO:0000259" key="10">
    <source>
        <dbReference type="PROSITE" id="PS52029"/>
    </source>
</evidence>
<evidence type="ECO:0000313" key="11">
    <source>
        <dbReference type="EMBL" id="NMQ28224.1"/>
    </source>
</evidence>
<dbReference type="RefSeq" id="WP_169066682.1">
    <property type="nucleotide sequence ID" value="NZ_SPMY01000029.1"/>
</dbReference>
<comment type="similarity">
    <text evidence="2">Belongs to the YkuD family.</text>
</comment>
<dbReference type="PROSITE" id="PS52029">
    <property type="entry name" value="LD_TPASE"/>
    <property type="match status" value="1"/>
</dbReference>
<dbReference type="CDD" id="cd16913">
    <property type="entry name" value="YkuD_like"/>
    <property type="match status" value="1"/>
</dbReference>
<comment type="pathway">
    <text evidence="1 9">Cell wall biogenesis; peptidoglycan biosynthesis.</text>
</comment>
<evidence type="ECO:0000256" key="8">
    <source>
        <dbReference type="ARBA" id="ARBA00023316"/>
    </source>
</evidence>
<dbReference type="Gene3D" id="2.40.440.10">
    <property type="entry name" value="L,D-transpeptidase catalytic domain-like"/>
    <property type="match status" value="1"/>
</dbReference>
<keyword evidence="5" id="KW-0378">Hydrolase</keyword>
<dbReference type="Pfam" id="PF03734">
    <property type="entry name" value="YkuD"/>
    <property type="match status" value="1"/>
</dbReference>
<gene>
    <name evidence="11" type="ORF">E4Q23_10940</name>
</gene>
<feature type="domain" description="L,D-TPase catalytic" evidence="10">
    <location>
        <begin position="1"/>
        <end position="158"/>
    </location>
</feature>
<reference evidence="11 12" key="1">
    <citation type="submission" date="2019-03" db="EMBL/GenBank/DDBJ databases">
        <title>Metabolic reconstructions from genomes of highly enriched 'Candidatus Accumulibacter' and 'Candidatus Competibacter' bioreactor populations.</title>
        <authorList>
            <person name="Annavajhala M.K."/>
            <person name="Welles L."/>
            <person name="Abbas B."/>
            <person name="Sorokin D."/>
            <person name="Park H."/>
            <person name="Van Loosdrecht M."/>
            <person name="Chandran K."/>
        </authorList>
    </citation>
    <scope>NUCLEOTIDE SEQUENCE [LARGE SCALE GENOMIC DNA]</scope>
    <source>
        <strain evidence="11 12">SBR_S</strain>
    </source>
</reference>
<feature type="active site" description="Proton donor/acceptor" evidence="9">
    <location>
        <position position="118"/>
    </location>
</feature>
<feature type="active site" description="Nucleophile" evidence="9">
    <location>
        <position position="134"/>
    </location>
</feature>
<dbReference type="InterPro" id="IPR038063">
    <property type="entry name" value="Transpep_catalytic_dom"/>
</dbReference>
<dbReference type="PANTHER" id="PTHR30582:SF24">
    <property type="entry name" value="L,D-TRANSPEPTIDASE ERFK_SRFK-RELATED"/>
    <property type="match status" value="1"/>
</dbReference>
<dbReference type="InterPro" id="IPR005490">
    <property type="entry name" value="LD_TPept_cat_dom"/>
</dbReference>
<evidence type="ECO:0000256" key="5">
    <source>
        <dbReference type="ARBA" id="ARBA00022801"/>
    </source>
</evidence>
<accession>A0ABX1TYT5</accession>
<organism evidence="11 12">
    <name type="scientific">Candidatus Accumulibacter phosphatis</name>
    <dbReference type="NCBI Taxonomy" id="327160"/>
    <lineage>
        <taxon>Bacteria</taxon>
        <taxon>Pseudomonadati</taxon>
        <taxon>Pseudomonadota</taxon>
        <taxon>Betaproteobacteria</taxon>
        <taxon>Candidatus Accumulibacter</taxon>
    </lineage>
</organism>